<evidence type="ECO:0000313" key="7">
    <source>
        <dbReference type="EMBL" id="SHK21252.1"/>
    </source>
</evidence>
<sequence length="207" mass="22415">MTAPVPVAPRRINRVLPAHPVSAALTMLVFTAVLYVVEVLDIASGSRLQLEGGIIARHVDGLDGILFSPLLHDDWAHLWANTVPFFVFGFLVMAGGIAQFLMVTATIWLLGGAVLWLLGPDDAYTVGASGIIFGWLAFLLVRGFFARSVKQILLAVVLFMIWGGVLWGVLPTDSHISWQGHLFGALAGVLAAWLVARADREPRPVRV</sequence>
<keyword evidence="8" id="KW-1185">Reference proteome</keyword>
<dbReference type="STRING" id="1848.SAMN05443637_103409"/>
<dbReference type="PANTHER" id="PTHR43731">
    <property type="entry name" value="RHOMBOID PROTEASE"/>
    <property type="match status" value="1"/>
</dbReference>
<feature type="transmembrane region" description="Helical" evidence="5">
    <location>
        <begin position="176"/>
        <end position="196"/>
    </location>
</feature>
<dbReference type="PANTHER" id="PTHR43731:SF9">
    <property type="entry name" value="SLR1461 PROTEIN"/>
    <property type="match status" value="1"/>
</dbReference>
<dbReference type="InterPro" id="IPR022764">
    <property type="entry name" value="Peptidase_S54_rhomboid_dom"/>
</dbReference>
<comment type="subcellular location">
    <subcellularLocation>
        <location evidence="1">Membrane</location>
        <topology evidence="1">Multi-pass membrane protein</topology>
    </subcellularLocation>
</comment>
<evidence type="ECO:0000256" key="3">
    <source>
        <dbReference type="ARBA" id="ARBA00022989"/>
    </source>
</evidence>
<dbReference type="GO" id="GO:0004252">
    <property type="term" value="F:serine-type endopeptidase activity"/>
    <property type="evidence" value="ECO:0007669"/>
    <property type="project" value="InterPro"/>
</dbReference>
<evidence type="ECO:0000256" key="1">
    <source>
        <dbReference type="ARBA" id="ARBA00004141"/>
    </source>
</evidence>
<protein>
    <submittedName>
        <fullName evidence="7">Rhomboid family protein</fullName>
    </submittedName>
</protein>
<dbReference type="GO" id="GO:0016020">
    <property type="term" value="C:membrane"/>
    <property type="evidence" value="ECO:0007669"/>
    <property type="project" value="UniProtKB-SubCell"/>
</dbReference>
<gene>
    <name evidence="7" type="ORF">SAMN05443637_103409</name>
</gene>
<keyword evidence="4 5" id="KW-0472">Membrane</keyword>
<dbReference type="RefSeq" id="WP_073455905.1">
    <property type="nucleotide sequence ID" value="NZ_FRAP01000003.1"/>
</dbReference>
<dbReference type="SUPFAM" id="SSF144091">
    <property type="entry name" value="Rhomboid-like"/>
    <property type="match status" value="1"/>
</dbReference>
<name>A0A1M6QLX4_PSETH</name>
<dbReference type="EMBL" id="FRAP01000003">
    <property type="protein sequence ID" value="SHK21252.1"/>
    <property type="molecule type" value="Genomic_DNA"/>
</dbReference>
<evidence type="ECO:0000259" key="6">
    <source>
        <dbReference type="Pfam" id="PF01694"/>
    </source>
</evidence>
<keyword evidence="2 5" id="KW-0812">Transmembrane</keyword>
<feature type="domain" description="Peptidase S54 rhomboid" evidence="6">
    <location>
        <begin position="65"/>
        <end position="197"/>
    </location>
</feature>
<dbReference type="InterPro" id="IPR050925">
    <property type="entry name" value="Rhomboid_protease_S54"/>
</dbReference>
<evidence type="ECO:0000256" key="4">
    <source>
        <dbReference type="ARBA" id="ARBA00023136"/>
    </source>
</evidence>
<dbReference type="Gene3D" id="1.20.1540.10">
    <property type="entry name" value="Rhomboid-like"/>
    <property type="match status" value="1"/>
</dbReference>
<feature type="transmembrane region" description="Helical" evidence="5">
    <location>
        <begin position="124"/>
        <end position="145"/>
    </location>
</feature>
<dbReference type="Proteomes" id="UP000184363">
    <property type="component" value="Unassembled WGS sequence"/>
</dbReference>
<accession>A0A1M6QLX4</accession>
<keyword evidence="3 5" id="KW-1133">Transmembrane helix</keyword>
<organism evidence="7 8">
    <name type="scientific">Pseudonocardia thermophila</name>
    <dbReference type="NCBI Taxonomy" id="1848"/>
    <lineage>
        <taxon>Bacteria</taxon>
        <taxon>Bacillati</taxon>
        <taxon>Actinomycetota</taxon>
        <taxon>Actinomycetes</taxon>
        <taxon>Pseudonocardiales</taxon>
        <taxon>Pseudonocardiaceae</taxon>
        <taxon>Pseudonocardia</taxon>
    </lineage>
</organism>
<dbReference type="AlphaFoldDB" id="A0A1M6QLX4"/>
<evidence type="ECO:0000256" key="2">
    <source>
        <dbReference type="ARBA" id="ARBA00022692"/>
    </source>
</evidence>
<evidence type="ECO:0000256" key="5">
    <source>
        <dbReference type="SAM" id="Phobius"/>
    </source>
</evidence>
<proteinExistence type="predicted"/>
<feature type="transmembrane region" description="Helical" evidence="5">
    <location>
        <begin position="152"/>
        <end position="170"/>
    </location>
</feature>
<dbReference type="OrthoDB" id="465874at2"/>
<feature type="transmembrane region" description="Helical" evidence="5">
    <location>
        <begin position="21"/>
        <end position="40"/>
    </location>
</feature>
<reference evidence="7 8" key="1">
    <citation type="submission" date="2016-11" db="EMBL/GenBank/DDBJ databases">
        <authorList>
            <person name="Jaros S."/>
            <person name="Januszkiewicz K."/>
            <person name="Wedrychowicz H."/>
        </authorList>
    </citation>
    <scope>NUCLEOTIDE SEQUENCE [LARGE SCALE GENOMIC DNA]</scope>
    <source>
        <strain evidence="7 8">DSM 43832</strain>
    </source>
</reference>
<evidence type="ECO:0000313" key="8">
    <source>
        <dbReference type="Proteomes" id="UP000184363"/>
    </source>
</evidence>
<dbReference type="Pfam" id="PF01694">
    <property type="entry name" value="Rhomboid"/>
    <property type="match status" value="1"/>
</dbReference>
<dbReference type="InterPro" id="IPR035952">
    <property type="entry name" value="Rhomboid-like_sf"/>
</dbReference>